<dbReference type="PROSITE" id="PS50011">
    <property type="entry name" value="PROTEIN_KINASE_DOM"/>
    <property type="match status" value="1"/>
</dbReference>
<organism evidence="11 12">
    <name type="scientific">Trichormus variabilis SAG 1403-4b</name>
    <dbReference type="NCBI Taxonomy" id="447716"/>
    <lineage>
        <taxon>Bacteria</taxon>
        <taxon>Bacillati</taxon>
        <taxon>Cyanobacteriota</taxon>
        <taxon>Cyanophyceae</taxon>
        <taxon>Nostocales</taxon>
        <taxon>Nostocaceae</taxon>
        <taxon>Trichormus</taxon>
    </lineage>
</organism>
<evidence type="ECO:0000256" key="2">
    <source>
        <dbReference type="ARBA" id="ARBA00022527"/>
    </source>
</evidence>
<feature type="domain" description="Protein kinase" evidence="10">
    <location>
        <begin position="23"/>
        <end position="291"/>
    </location>
</feature>
<evidence type="ECO:0000256" key="6">
    <source>
        <dbReference type="ARBA" id="ARBA00022840"/>
    </source>
</evidence>
<evidence type="ECO:0000256" key="5">
    <source>
        <dbReference type="ARBA" id="ARBA00022777"/>
    </source>
</evidence>
<protein>
    <recommendedName>
        <fullName evidence="1">non-specific serine/threonine protein kinase</fullName>
        <ecNumber evidence="1">2.7.11.1</ecNumber>
    </recommendedName>
</protein>
<keyword evidence="5" id="KW-0418">Kinase</keyword>
<dbReference type="CDD" id="cd14014">
    <property type="entry name" value="STKc_PknB_like"/>
    <property type="match status" value="1"/>
</dbReference>
<comment type="catalytic activity">
    <reaction evidence="8">
        <text>L-seryl-[protein] + ATP = O-phospho-L-seryl-[protein] + ADP + H(+)</text>
        <dbReference type="Rhea" id="RHEA:17989"/>
        <dbReference type="Rhea" id="RHEA-COMP:9863"/>
        <dbReference type="Rhea" id="RHEA-COMP:11604"/>
        <dbReference type="ChEBI" id="CHEBI:15378"/>
        <dbReference type="ChEBI" id="CHEBI:29999"/>
        <dbReference type="ChEBI" id="CHEBI:30616"/>
        <dbReference type="ChEBI" id="CHEBI:83421"/>
        <dbReference type="ChEBI" id="CHEBI:456216"/>
        <dbReference type="EC" id="2.7.11.1"/>
    </reaction>
</comment>
<evidence type="ECO:0000256" key="1">
    <source>
        <dbReference type="ARBA" id="ARBA00012513"/>
    </source>
</evidence>
<evidence type="ECO:0000256" key="9">
    <source>
        <dbReference type="PROSITE-ProRule" id="PRU10141"/>
    </source>
</evidence>
<proteinExistence type="predicted"/>
<evidence type="ECO:0000256" key="7">
    <source>
        <dbReference type="ARBA" id="ARBA00047899"/>
    </source>
</evidence>
<dbReference type="InterPro" id="IPR017441">
    <property type="entry name" value="Protein_kinase_ATP_BS"/>
</dbReference>
<dbReference type="Gene3D" id="1.10.510.10">
    <property type="entry name" value="Transferase(Phosphotransferase) domain 1"/>
    <property type="match status" value="1"/>
</dbReference>
<evidence type="ECO:0000256" key="8">
    <source>
        <dbReference type="ARBA" id="ARBA00048679"/>
    </source>
</evidence>
<dbReference type="EMBL" id="RSCM01000001">
    <property type="protein sequence ID" value="RUS99434.1"/>
    <property type="molecule type" value="Genomic_DNA"/>
</dbReference>
<gene>
    <name evidence="11" type="ORF">DSM107003_00180</name>
</gene>
<dbReference type="PANTHER" id="PTHR24363">
    <property type="entry name" value="SERINE/THREONINE PROTEIN KINASE"/>
    <property type="match status" value="1"/>
</dbReference>
<evidence type="ECO:0000256" key="3">
    <source>
        <dbReference type="ARBA" id="ARBA00022679"/>
    </source>
</evidence>
<comment type="caution">
    <text evidence="11">The sequence shown here is derived from an EMBL/GenBank/DDBJ whole genome shotgun (WGS) entry which is preliminary data.</text>
</comment>
<dbReference type="GO" id="GO:0005524">
    <property type="term" value="F:ATP binding"/>
    <property type="evidence" value="ECO:0007669"/>
    <property type="project" value="UniProtKB-UniRule"/>
</dbReference>
<dbReference type="AlphaFoldDB" id="A0A433V000"/>
<reference evidence="11 12" key="1">
    <citation type="journal article" date="2019" name="Genome Biol. Evol.">
        <title>Day and night: Metabolic profiles and evolutionary relationships of six axenic non-marine cyanobacteria.</title>
        <authorList>
            <person name="Will S.E."/>
            <person name="Henke P."/>
            <person name="Boedeker C."/>
            <person name="Huang S."/>
            <person name="Brinkmann H."/>
            <person name="Rohde M."/>
            <person name="Jarek M."/>
            <person name="Friedl T."/>
            <person name="Seufert S."/>
            <person name="Schumacher M."/>
            <person name="Overmann J."/>
            <person name="Neumann-Schaal M."/>
            <person name="Petersen J."/>
        </authorList>
    </citation>
    <scope>NUCLEOTIDE SEQUENCE [LARGE SCALE GENOMIC DNA]</scope>
    <source>
        <strain evidence="11 12">SAG 1403-4b</strain>
    </source>
</reference>
<dbReference type="SMART" id="SM00220">
    <property type="entry name" value="S_TKc"/>
    <property type="match status" value="1"/>
</dbReference>
<dbReference type="PROSITE" id="PS00107">
    <property type="entry name" value="PROTEIN_KINASE_ATP"/>
    <property type="match status" value="1"/>
</dbReference>
<keyword evidence="6 9" id="KW-0067">ATP-binding</keyword>
<accession>A0A433V000</accession>
<dbReference type="Proteomes" id="UP000276103">
    <property type="component" value="Unassembled WGS sequence"/>
</dbReference>
<dbReference type="Pfam" id="PF00069">
    <property type="entry name" value="Pkinase"/>
    <property type="match status" value="1"/>
</dbReference>
<dbReference type="InterPro" id="IPR000719">
    <property type="entry name" value="Prot_kinase_dom"/>
</dbReference>
<dbReference type="SUPFAM" id="SSF56112">
    <property type="entry name" value="Protein kinase-like (PK-like)"/>
    <property type="match status" value="1"/>
</dbReference>
<sequence>MQKFLSNKHMNQQIIGILLQGRYQILQSLGAGVFGQTYIAEDVDDPEKPRYVVKQLKVNNYQSTSYFDYLRLRFLTETETLKHLGGHNQIPQLITCFEENERFYLVQEYIAGQPLSVELHRNKQMERQWSVPEVMEFLEDALGILAFVHSQGFIHCDIKPENLIRRNSDGKLVLIDFGSIQPIDFSTDAELPISQIPVTSLGYIPPEQFLGQTQPNSDLYALGMIAIQGLTGLTPLQLTIDPATNEIPWGLDNNPSDDYLAVFLSQMIRYNYQERFQSANEALWVFKHIKWETQLEEFVAAQSPVSVETSVKNQNNKQRKSDPLLAGMRLGLTINSVIVGLGVYALVNNSLSYSETGTLSKAIAEYQAGDLEKAISLAKSIPSYSNVYPEAQDTIAEWQKQWHNDTKKYLVAEQALNEGKLSQVMDVIPQIPYTSYWRTKREKLIEKTLTNLEEKTHTLLNKAYASAENRDFSAALEYLRQVPPESSAGAIVQKKLAEYNQKRQMRAGYFLHTAYQKALISDFSSAIKFLEKIPQDTDVYPQAQTKLQEYKTKLKIREKVQNTLRVKKVFPVNQSTTLGQIDSDTKTAYFSSPDSPREINISS</sequence>
<dbReference type="EC" id="2.7.11.1" evidence="1"/>
<evidence type="ECO:0000313" key="11">
    <source>
        <dbReference type="EMBL" id="RUS99434.1"/>
    </source>
</evidence>
<keyword evidence="4 9" id="KW-0547">Nucleotide-binding</keyword>
<evidence type="ECO:0000313" key="12">
    <source>
        <dbReference type="Proteomes" id="UP000276103"/>
    </source>
</evidence>
<dbReference type="InterPro" id="IPR011009">
    <property type="entry name" value="Kinase-like_dom_sf"/>
</dbReference>
<keyword evidence="12" id="KW-1185">Reference proteome</keyword>
<name>A0A433V000_ANAVA</name>
<keyword evidence="3" id="KW-0808">Transferase</keyword>
<feature type="binding site" evidence="9">
    <location>
        <position position="54"/>
    </location>
    <ligand>
        <name>ATP</name>
        <dbReference type="ChEBI" id="CHEBI:30616"/>
    </ligand>
</feature>
<comment type="catalytic activity">
    <reaction evidence="7">
        <text>L-threonyl-[protein] + ATP = O-phospho-L-threonyl-[protein] + ADP + H(+)</text>
        <dbReference type="Rhea" id="RHEA:46608"/>
        <dbReference type="Rhea" id="RHEA-COMP:11060"/>
        <dbReference type="Rhea" id="RHEA-COMP:11605"/>
        <dbReference type="ChEBI" id="CHEBI:15378"/>
        <dbReference type="ChEBI" id="CHEBI:30013"/>
        <dbReference type="ChEBI" id="CHEBI:30616"/>
        <dbReference type="ChEBI" id="CHEBI:61977"/>
        <dbReference type="ChEBI" id="CHEBI:456216"/>
        <dbReference type="EC" id="2.7.11.1"/>
    </reaction>
</comment>
<evidence type="ECO:0000259" key="10">
    <source>
        <dbReference type="PROSITE" id="PS50011"/>
    </source>
</evidence>
<dbReference type="GO" id="GO:0004674">
    <property type="term" value="F:protein serine/threonine kinase activity"/>
    <property type="evidence" value="ECO:0007669"/>
    <property type="project" value="UniProtKB-KW"/>
</dbReference>
<evidence type="ECO:0000256" key="4">
    <source>
        <dbReference type="ARBA" id="ARBA00022741"/>
    </source>
</evidence>
<keyword evidence="2" id="KW-0723">Serine/threonine-protein kinase</keyword>
<dbReference type="PANTHER" id="PTHR24363:SF0">
    <property type="entry name" value="SERINE_THREONINE KINASE LIKE DOMAIN CONTAINING 1"/>
    <property type="match status" value="1"/>
</dbReference>